<dbReference type="Gene3D" id="1.10.287.3490">
    <property type="match status" value="1"/>
</dbReference>
<comment type="subcellular location">
    <subcellularLocation>
        <location evidence="1 4">Nucleus</location>
    </subcellularLocation>
</comment>
<dbReference type="EMBL" id="KN848069">
    <property type="protein sequence ID" value="KIX99425.1"/>
    <property type="molecule type" value="Genomic_DNA"/>
</dbReference>
<evidence type="ECO:0000313" key="6">
    <source>
        <dbReference type="EMBL" id="KIX99425.1"/>
    </source>
</evidence>
<keyword evidence="3 4" id="KW-0539">Nucleus</keyword>
<dbReference type="GO" id="GO:0006357">
    <property type="term" value="P:regulation of transcription by RNA polymerase II"/>
    <property type="evidence" value="ECO:0007669"/>
    <property type="project" value="InterPro"/>
</dbReference>
<organism evidence="6 7">
    <name type="scientific">Fonsecaea multimorphosa CBS 102226</name>
    <dbReference type="NCBI Taxonomy" id="1442371"/>
    <lineage>
        <taxon>Eukaryota</taxon>
        <taxon>Fungi</taxon>
        <taxon>Dikarya</taxon>
        <taxon>Ascomycota</taxon>
        <taxon>Pezizomycotina</taxon>
        <taxon>Eurotiomycetes</taxon>
        <taxon>Chaetothyriomycetidae</taxon>
        <taxon>Chaetothyriales</taxon>
        <taxon>Herpotrichiellaceae</taxon>
        <taxon>Fonsecaea</taxon>
    </lineage>
</organism>
<name>A0A0D2HC45_9EURO</name>
<evidence type="ECO:0000256" key="3">
    <source>
        <dbReference type="ARBA" id="ARBA00023242"/>
    </source>
</evidence>
<evidence type="ECO:0000256" key="2">
    <source>
        <dbReference type="ARBA" id="ARBA00008186"/>
    </source>
</evidence>
<evidence type="ECO:0000256" key="5">
    <source>
        <dbReference type="SAM" id="MobiDB-lite"/>
    </source>
</evidence>
<dbReference type="Proteomes" id="UP000053411">
    <property type="component" value="Unassembled WGS sequence"/>
</dbReference>
<feature type="region of interest" description="Disordered" evidence="5">
    <location>
        <begin position="103"/>
        <end position="129"/>
    </location>
</feature>
<dbReference type="STRING" id="1442371.A0A0D2HC45"/>
<dbReference type="GO" id="GO:0003712">
    <property type="term" value="F:transcription coregulator activity"/>
    <property type="evidence" value="ECO:0007669"/>
    <property type="project" value="InterPro"/>
</dbReference>
<reference evidence="6 7" key="1">
    <citation type="submission" date="2015-01" db="EMBL/GenBank/DDBJ databases">
        <title>The Genome Sequence of Fonsecaea multimorphosa CBS 102226.</title>
        <authorList>
            <consortium name="The Broad Institute Genomics Platform"/>
            <person name="Cuomo C."/>
            <person name="de Hoog S."/>
            <person name="Gorbushina A."/>
            <person name="Stielow B."/>
            <person name="Teixiera M."/>
            <person name="Abouelleil A."/>
            <person name="Chapman S.B."/>
            <person name="Priest M."/>
            <person name="Young S.K."/>
            <person name="Wortman J."/>
            <person name="Nusbaum C."/>
            <person name="Birren B."/>
        </authorList>
    </citation>
    <scope>NUCLEOTIDE SEQUENCE [LARGE SCALE GENOMIC DNA]</scope>
    <source>
        <strain evidence="6 7">CBS 102226</strain>
    </source>
</reference>
<dbReference type="VEuPathDB" id="FungiDB:Z520_05001"/>
<keyword evidence="4" id="KW-0804">Transcription</keyword>
<comment type="function">
    <text evidence="4">Component of the Mediator complex, a coactivator involved in the regulated transcription of nearly all RNA polymerase II-dependent genes. Mediator functions as a bridge to convey information from gene-specific regulatory proteins to the basal RNA polymerase II transcription machinery. Mediator is recruited to promoters by direct interactions with regulatory proteins and serves as a scaffold for the assembly of a functional pre-initiation complex with RNA polymerase II and the general transcription factors.</text>
</comment>
<protein>
    <recommendedName>
        <fullName evidence="4">Mediator of RNA polymerase II transcription subunit 11</fullName>
    </recommendedName>
    <alternativeName>
        <fullName evidence="4">Mediator complex subunit 11</fullName>
    </alternativeName>
</protein>
<dbReference type="InterPro" id="IPR019404">
    <property type="entry name" value="Mediator_Med11"/>
</dbReference>
<comment type="subunit">
    <text evidence="4">Component of the Mediator complex.</text>
</comment>
<evidence type="ECO:0000313" key="7">
    <source>
        <dbReference type="Proteomes" id="UP000053411"/>
    </source>
</evidence>
<evidence type="ECO:0000256" key="4">
    <source>
        <dbReference type="RuleBase" id="RU364147"/>
    </source>
</evidence>
<dbReference type="GO" id="GO:0016592">
    <property type="term" value="C:mediator complex"/>
    <property type="evidence" value="ECO:0007669"/>
    <property type="project" value="InterPro"/>
</dbReference>
<evidence type="ECO:0000256" key="1">
    <source>
        <dbReference type="ARBA" id="ARBA00004123"/>
    </source>
</evidence>
<dbReference type="RefSeq" id="XP_016633548.1">
    <property type="nucleotide sequence ID" value="XM_016775505.1"/>
</dbReference>
<keyword evidence="4" id="KW-0010">Activator</keyword>
<dbReference type="AlphaFoldDB" id="A0A0D2HC45"/>
<keyword evidence="7" id="KW-1185">Reference proteome</keyword>
<dbReference type="GeneID" id="27710747"/>
<comment type="similarity">
    <text evidence="2 4">Belongs to the Mediator complex subunit 11 family.</text>
</comment>
<feature type="region of interest" description="Disordered" evidence="5">
    <location>
        <begin position="158"/>
        <end position="177"/>
    </location>
</feature>
<gene>
    <name evidence="4" type="primary">MED11</name>
    <name evidence="6" type="ORF">Z520_05001</name>
</gene>
<dbReference type="Pfam" id="PF10280">
    <property type="entry name" value="Med11"/>
    <property type="match status" value="1"/>
</dbReference>
<proteinExistence type="inferred from homology"/>
<dbReference type="OrthoDB" id="5418434at2759"/>
<accession>A0A0D2HC45</accession>
<sequence>MEVDRPDEGKTTAFTPATRIAELNEIDRSISTLLSAASDAVGILSNSPTTEIQEAALRSSSSARAAFATAAESYFSTLSSIEVRLRRQVYALEEADLIRPGDDRDARKGRAMGGDNNLTRVGGGPLDPSWLNARASESVEAGMKQELLAQAKEFVENAEKEAQNADQDPIVKEEASG</sequence>
<keyword evidence="4" id="KW-0805">Transcription regulation</keyword>